<evidence type="ECO:0000313" key="2">
    <source>
        <dbReference type="Proteomes" id="UP000789920"/>
    </source>
</evidence>
<evidence type="ECO:0000313" key="1">
    <source>
        <dbReference type="EMBL" id="CAG8831304.1"/>
    </source>
</evidence>
<keyword evidence="2" id="KW-1185">Reference proteome</keyword>
<accession>A0ACA9S8F0</accession>
<organism evidence="1 2">
    <name type="scientific">Racocetra persica</name>
    <dbReference type="NCBI Taxonomy" id="160502"/>
    <lineage>
        <taxon>Eukaryota</taxon>
        <taxon>Fungi</taxon>
        <taxon>Fungi incertae sedis</taxon>
        <taxon>Mucoromycota</taxon>
        <taxon>Glomeromycotina</taxon>
        <taxon>Glomeromycetes</taxon>
        <taxon>Diversisporales</taxon>
        <taxon>Gigasporaceae</taxon>
        <taxon>Racocetra</taxon>
    </lineage>
</organism>
<comment type="caution">
    <text evidence="1">The sequence shown here is derived from an EMBL/GenBank/DDBJ whole genome shotgun (WGS) entry which is preliminary data.</text>
</comment>
<reference evidence="1" key="1">
    <citation type="submission" date="2021-06" db="EMBL/GenBank/DDBJ databases">
        <authorList>
            <person name="Kallberg Y."/>
            <person name="Tangrot J."/>
            <person name="Rosling A."/>
        </authorList>
    </citation>
    <scope>NUCLEOTIDE SEQUENCE</scope>
    <source>
        <strain evidence="1">MA461A</strain>
    </source>
</reference>
<dbReference type="Proteomes" id="UP000789920">
    <property type="component" value="Unassembled WGS sequence"/>
</dbReference>
<sequence length="235" mass="26488">MQTRASKKYGFRVFIEVPSDDGKPKYWNSSDKEMHIVFCSNISNELKQKLVPSTKENINLNHASNNSESLVLSKHLRVKNPAEHLDTGISRYLLKPQQIYGLKNCEETLDLLNYLNLALQLKHNAIPSHQMLSGKLLNNTTNKLQDKTLKTMKDAKAIILIFDGWKNIVKQNILGITCVTEMKKVIIYDARNISDKCGSTEATIKLIKDLLIEDKLKNINVIAIVTDSSSSYAAA</sequence>
<dbReference type="EMBL" id="CAJVQC010101107">
    <property type="protein sequence ID" value="CAG8831304.1"/>
    <property type="molecule type" value="Genomic_DNA"/>
</dbReference>
<proteinExistence type="predicted"/>
<gene>
    <name evidence="1" type="ORF">RPERSI_LOCUS28094</name>
</gene>
<feature type="non-terminal residue" evidence="1">
    <location>
        <position position="235"/>
    </location>
</feature>
<protein>
    <submittedName>
        <fullName evidence="1">33505_t:CDS:1</fullName>
    </submittedName>
</protein>
<name>A0ACA9S8F0_9GLOM</name>